<keyword evidence="3" id="KW-1185">Reference proteome</keyword>
<dbReference type="EMBL" id="CP072756">
    <property type="protein sequence ID" value="QUC21333.1"/>
    <property type="molecule type" value="Genomic_DNA"/>
</dbReference>
<evidence type="ECO:0000256" key="1">
    <source>
        <dbReference type="SAM" id="MobiDB-lite"/>
    </source>
</evidence>
<proteinExistence type="predicted"/>
<evidence type="ECO:0000313" key="3">
    <source>
        <dbReference type="Proteomes" id="UP000027002"/>
    </source>
</evidence>
<dbReference type="GeneID" id="66066353"/>
<feature type="region of interest" description="Disordered" evidence="1">
    <location>
        <begin position="1"/>
        <end position="81"/>
    </location>
</feature>
<feature type="compositionally biased region" description="Basic and acidic residues" evidence="1">
    <location>
        <begin position="1"/>
        <end position="11"/>
    </location>
</feature>
<name>A0A8E5MI87_USTVR</name>
<protein>
    <submittedName>
        <fullName evidence="2">Uncharacterized protein</fullName>
    </submittedName>
</protein>
<gene>
    <name evidence="2" type="ORF">UV8b_05576</name>
</gene>
<accession>A0A8E5MI87</accession>
<dbReference type="RefSeq" id="XP_042999006.1">
    <property type="nucleotide sequence ID" value="XM_043143073.1"/>
</dbReference>
<reference evidence="2" key="1">
    <citation type="submission" date="2020-03" db="EMBL/GenBank/DDBJ databases">
        <title>A mixture of massive structural variations and highly conserved coding sequences in Ustilaginoidea virens genome.</title>
        <authorList>
            <person name="Zhang K."/>
            <person name="Zhao Z."/>
            <person name="Zhang Z."/>
            <person name="Li Y."/>
            <person name="Hsiang T."/>
            <person name="Sun W."/>
        </authorList>
    </citation>
    <scope>NUCLEOTIDE SEQUENCE</scope>
    <source>
        <strain evidence="2">UV-8b</strain>
    </source>
</reference>
<feature type="compositionally biased region" description="Low complexity" evidence="1">
    <location>
        <begin position="24"/>
        <end position="38"/>
    </location>
</feature>
<dbReference type="AlphaFoldDB" id="A0A8E5MI87"/>
<sequence>MLAAAHVRDSTDGCESTSGHHLLTTAAGAERATTTIRANHQANPMDRQHPPSLPPKKRCSTPPHPPGAADAAQPTDPTRLSKRAAITATNRRLNTALSVCHCQTRCWLPVAAASDSFVQRQKARHSSK</sequence>
<dbReference type="KEGG" id="uvi:66066353"/>
<dbReference type="Proteomes" id="UP000027002">
    <property type="component" value="Chromosome 4"/>
</dbReference>
<evidence type="ECO:0000313" key="2">
    <source>
        <dbReference type="EMBL" id="QUC21333.1"/>
    </source>
</evidence>
<organism evidence="2 3">
    <name type="scientific">Ustilaginoidea virens</name>
    <name type="common">Rice false smut fungus</name>
    <name type="synonym">Villosiclava virens</name>
    <dbReference type="NCBI Taxonomy" id="1159556"/>
    <lineage>
        <taxon>Eukaryota</taxon>
        <taxon>Fungi</taxon>
        <taxon>Dikarya</taxon>
        <taxon>Ascomycota</taxon>
        <taxon>Pezizomycotina</taxon>
        <taxon>Sordariomycetes</taxon>
        <taxon>Hypocreomycetidae</taxon>
        <taxon>Hypocreales</taxon>
        <taxon>Clavicipitaceae</taxon>
        <taxon>Ustilaginoidea</taxon>
    </lineage>
</organism>